<keyword evidence="6" id="KW-1185">Reference proteome</keyword>
<dbReference type="SUPFAM" id="SSF48452">
    <property type="entry name" value="TPR-like"/>
    <property type="match status" value="1"/>
</dbReference>
<name>A0A815QC11_9BILA</name>
<dbReference type="Gene3D" id="1.25.40.10">
    <property type="entry name" value="Tetratricopeptide repeat domain"/>
    <property type="match status" value="2"/>
</dbReference>
<dbReference type="SMART" id="SM00028">
    <property type="entry name" value="TPR"/>
    <property type="match status" value="2"/>
</dbReference>
<evidence type="ECO:0000256" key="2">
    <source>
        <dbReference type="ARBA" id="ARBA00022803"/>
    </source>
</evidence>
<evidence type="ECO:0000313" key="4">
    <source>
        <dbReference type="EMBL" id="CAF1460664.1"/>
    </source>
</evidence>
<feature type="non-terminal residue" evidence="4">
    <location>
        <position position="1"/>
    </location>
</feature>
<organism evidence="4 6">
    <name type="scientific">Didymodactylos carnosus</name>
    <dbReference type="NCBI Taxonomy" id="1234261"/>
    <lineage>
        <taxon>Eukaryota</taxon>
        <taxon>Metazoa</taxon>
        <taxon>Spiralia</taxon>
        <taxon>Gnathifera</taxon>
        <taxon>Rotifera</taxon>
        <taxon>Eurotatoria</taxon>
        <taxon>Bdelloidea</taxon>
        <taxon>Philodinida</taxon>
        <taxon>Philodinidae</taxon>
        <taxon>Didymodactylos</taxon>
    </lineage>
</organism>
<keyword evidence="2 3" id="KW-0802">TPR repeat</keyword>
<dbReference type="OrthoDB" id="5986190at2759"/>
<dbReference type="PANTHER" id="PTHR45641">
    <property type="entry name" value="TETRATRICOPEPTIDE REPEAT PROTEIN (AFU_ORTHOLOGUE AFUA_6G03870)"/>
    <property type="match status" value="1"/>
</dbReference>
<dbReference type="InterPro" id="IPR011990">
    <property type="entry name" value="TPR-like_helical_dom_sf"/>
</dbReference>
<evidence type="ECO:0000256" key="1">
    <source>
        <dbReference type="ARBA" id="ARBA00022737"/>
    </source>
</evidence>
<dbReference type="PANTHER" id="PTHR45641:SF19">
    <property type="entry name" value="NEPHROCYSTIN-3"/>
    <property type="match status" value="1"/>
</dbReference>
<accession>A0A815QC11</accession>
<evidence type="ECO:0000313" key="6">
    <source>
        <dbReference type="Proteomes" id="UP000663829"/>
    </source>
</evidence>
<dbReference type="PROSITE" id="PS50005">
    <property type="entry name" value="TPR"/>
    <property type="match status" value="1"/>
</dbReference>
<dbReference type="EMBL" id="CAJNOQ010019975">
    <property type="protein sequence ID" value="CAF1460664.1"/>
    <property type="molecule type" value="Genomic_DNA"/>
</dbReference>
<dbReference type="Pfam" id="PF13424">
    <property type="entry name" value="TPR_12"/>
    <property type="match status" value="1"/>
</dbReference>
<dbReference type="Proteomes" id="UP000681722">
    <property type="component" value="Unassembled WGS sequence"/>
</dbReference>
<sequence>LRLTSDQDTSSIELLSQVNELISRPCTPLTLANVLLALGEHDTAKIYYNEMLKGHLNEQEKEDSYMGLGILWYEKNESNIALEYFEKTQIPQTFAQSPHNLCQLSISINQVTNYPRNNNRTLSIKYYGEMNSIILICLLGNEDNSSIKIFNNIGIMNHKNGSYEEAMENYIKALQTINDYETIQNEPESAAVFNNIAGIHYCKGDYDLALINYKQAITIADHMVSGIHSWIRDFKKNQAVAQRRYVIKNYR</sequence>
<evidence type="ECO:0000313" key="5">
    <source>
        <dbReference type="EMBL" id="CAF4331007.1"/>
    </source>
</evidence>
<gene>
    <name evidence="4" type="ORF">GPM918_LOCUS35068</name>
    <name evidence="5" type="ORF">SRO942_LOCUS35781</name>
</gene>
<protein>
    <submittedName>
        <fullName evidence="4">Uncharacterized protein</fullName>
    </submittedName>
</protein>
<dbReference type="Proteomes" id="UP000663829">
    <property type="component" value="Unassembled WGS sequence"/>
</dbReference>
<feature type="repeat" description="TPR" evidence="3">
    <location>
        <begin position="147"/>
        <end position="180"/>
    </location>
</feature>
<evidence type="ECO:0000256" key="3">
    <source>
        <dbReference type="PROSITE-ProRule" id="PRU00339"/>
    </source>
</evidence>
<dbReference type="AlphaFoldDB" id="A0A815QC11"/>
<keyword evidence="1" id="KW-0677">Repeat</keyword>
<dbReference type="InterPro" id="IPR019734">
    <property type="entry name" value="TPR_rpt"/>
</dbReference>
<proteinExistence type="predicted"/>
<comment type="caution">
    <text evidence="4">The sequence shown here is derived from an EMBL/GenBank/DDBJ whole genome shotgun (WGS) entry which is preliminary data.</text>
</comment>
<reference evidence="4" key="1">
    <citation type="submission" date="2021-02" db="EMBL/GenBank/DDBJ databases">
        <authorList>
            <person name="Nowell W R."/>
        </authorList>
    </citation>
    <scope>NUCLEOTIDE SEQUENCE</scope>
</reference>
<dbReference type="EMBL" id="CAJOBC010085431">
    <property type="protein sequence ID" value="CAF4331007.1"/>
    <property type="molecule type" value="Genomic_DNA"/>
</dbReference>